<feature type="domain" description="Secretion system C-terminal sorting" evidence="4">
    <location>
        <begin position="1029"/>
        <end position="1091"/>
    </location>
</feature>
<evidence type="ECO:0000256" key="2">
    <source>
        <dbReference type="SAM" id="SignalP"/>
    </source>
</evidence>
<dbReference type="EMBL" id="LGIA01000204">
    <property type="protein sequence ID" value="KOH43033.1"/>
    <property type="molecule type" value="Genomic_DNA"/>
</dbReference>
<name>A0A0L8V3U5_9BACT</name>
<gene>
    <name evidence="5" type="ORF">NC99_41660</name>
</gene>
<dbReference type="NCBIfam" id="TIGR04183">
    <property type="entry name" value="Por_Secre_tail"/>
    <property type="match status" value="1"/>
</dbReference>
<evidence type="ECO:0000313" key="5">
    <source>
        <dbReference type="EMBL" id="KOH43033.1"/>
    </source>
</evidence>
<evidence type="ECO:0000259" key="3">
    <source>
        <dbReference type="Pfam" id="PF13205"/>
    </source>
</evidence>
<dbReference type="InterPro" id="IPR025667">
    <property type="entry name" value="SprB_repeat"/>
</dbReference>
<proteinExistence type="predicted"/>
<organism evidence="5 6">
    <name type="scientific">Sunxiuqinia dokdonensis</name>
    <dbReference type="NCBI Taxonomy" id="1409788"/>
    <lineage>
        <taxon>Bacteria</taxon>
        <taxon>Pseudomonadati</taxon>
        <taxon>Bacteroidota</taxon>
        <taxon>Bacteroidia</taxon>
        <taxon>Marinilabiliales</taxon>
        <taxon>Prolixibacteraceae</taxon>
        <taxon>Sunxiuqinia</taxon>
    </lineage>
</organism>
<protein>
    <recommendedName>
        <fullName evidence="7">Secretion system C-terminal sorting domain-containing protein</fullName>
    </recommendedName>
</protein>
<evidence type="ECO:0000256" key="1">
    <source>
        <dbReference type="ARBA" id="ARBA00022729"/>
    </source>
</evidence>
<evidence type="ECO:0000259" key="4">
    <source>
        <dbReference type="Pfam" id="PF18962"/>
    </source>
</evidence>
<dbReference type="AlphaFoldDB" id="A0A0L8V3U5"/>
<dbReference type="Proteomes" id="UP000036958">
    <property type="component" value="Unassembled WGS sequence"/>
</dbReference>
<keyword evidence="6" id="KW-1185">Reference proteome</keyword>
<dbReference type="Pfam" id="PF13205">
    <property type="entry name" value="Big_5"/>
    <property type="match status" value="1"/>
</dbReference>
<dbReference type="InterPro" id="IPR026444">
    <property type="entry name" value="Secre_tail"/>
</dbReference>
<feature type="domain" description="SbsA Ig-like" evidence="3">
    <location>
        <begin position="896"/>
        <end position="1010"/>
    </location>
</feature>
<comment type="caution">
    <text evidence="5">The sequence shown here is derived from an EMBL/GenBank/DDBJ whole genome shotgun (WGS) entry which is preliminary data.</text>
</comment>
<feature type="signal peptide" evidence="2">
    <location>
        <begin position="1"/>
        <end position="26"/>
    </location>
</feature>
<feature type="chain" id="PRO_5005591073" description="Secretion system C-terminal sorting domain-containing protein" evidence="2">
    <location>
        <begin position="27"/>
        <end position="1099"/>
    </location>
</feature>
<dbReference type="Pfam" id="PF13573">
    <property type="entry name" value="SprB"/>
    <property type="match status" value="2"/>
</dbReference>
<dbReference type="Pfam" id="PF18962">
    <property type="entry name" value="Por_Secre_tail"/>
    <property type="match status" value="1"/>
</dbReference>
<evidence type="ECO:0000313" key="6">
    <source>
        <dbReference type="Proteomes" id="UP000036958"/>
    </source>
</evidence>
<keyword evidence="1 2" id="KW-0732">Signal</keyword>
<dbReference type="OrthoDB" id="1117451at2"/>
<dbReference type="RefSeq" id="WP_053187744.1">
    <property type="nucleotide sequence ID" value="NZ_LGIA01000204.1"/>
</dbReference>
<sequence length="1099" mass="115418">MSKNFTRFLSLTLLVGFCCLASWSYAQECTLEIVESDVVLAGPVCDGGTLTYEVQGYAAELYEFNFAGNGFLASPQFEVAEGTIFTVSIREIATACVSNELIITAPDVDPLSFTVTTEDISCNGARDGVAHIVVTGGFFDAGNPYEILVSNQGWRSISGSTKDIVMTSAGTYQIRARDAYGCETDAQEITIGEPDAITLTLTPGFSAAACPSDEAGHILVAVEGGNDAEYTVVLNDADGNEVETAVTTGGSYHFMTGYAAGDYTVVATDSKACEGMATTTIEGIDPIVFSAEVAQDLLCKGATTGIISVTGVGGGTEGAGYVVEVYDAADALVTTAAVVDGAADVSGLAAGDYGVFVRDGNGCLSEAIDLSIWEPAEALMLEATVDRHIGCTEAGEFTISASGGVEGYVYYWAMVDEGTGMVPTEMLPGETTSWTPASEDGTVSVTVETAATFVIWVTDADGMGCMVGGESAPEWSVEIEDAVPPVTFDTDITSPVLCNGDANGEITVSNIDGGESTDYMVSVDGVDIEGMVISDLAAGTYEITVTEVVGGCTTSTSVEITQPDELVITEFIKVEGVFSCPDATEAWLETTVEGGSGSYTYQLYQNEMPFGSVVSIPSFVVPIGATYSVKAMDGNCEVMSESIEVDQVMDITFSVKDLTCFGEESVTVMVSASGEPGHTFEVAYAPVVGGVEGALSAWTPFDATVELEGLSYVDANEGNYEFYVRYALYECGDASENITLTPVESELTATVAQDDIEVTLTPAGGEAPYTYELNGAAAAGPDFVLIEGENTITVMDSRGCTYDVMLTADPISLTAVPASGDNMTQTFDVVLTFNREVTIAEGDITGGTYTPGTASEFTVAMSGADEAVLTLTVGTAIADAAGNTFAGAEFTYTIGDNTAPTLVDYTPTGQLDDNHPEFVITFSEDVILTSAGGNLVITQVGASEARLVIPFTADDIDGTVVTVTYEYDPEVGGLDRQVEYFVNIDAGTFEDAAGNEFAGLNDQTTWTFRTGDWATAVDDQLGGSMEFSVYPNPFDGYITVKNASKLSRIIISNVAGQRVKDLVNPTENIQTGDLRSGIYFITLVDQDDKIARTERIVKQ</sequence>
<evidence type="ECO:0008006" key="7">
    <source>
        <dbReference type="Google" id="ProtNLM"/>
    </source>
</evidence>
<dbReference type="STRING" id="1409788.NC99_41660"/>
<accession>A0A0L8V3U5</accession>
<dbReference type="InterPro" id="IPR032812">
    <property type="entry name" value="SbsA_Ig"/>
</dbReference>
<reference evidence="6" key="1">
    <citation type="submission" date="2015-07" db="EMBL/GenBank/DDBJ databases">
        <title>Genome sequencing of Sunxiuqinia dokdonensis strain SK.</title>
        <authorList>
            <person name="Ahn S."/>
            <person name="Kim B.-C."/>
        </authorList>
    </citation>
    <scope>NUCLEOTIDE SEQUENCE [LARGE SCALE GENOMIC DNA]</scope>
    <source>
        <strain evidence="6">SK</strain>
    </source>
</reference>